<dbReference type="CDD" id="cd06008">
    <property type="entry name" value="NF-X1-zinc-finger"/>
    <property type="match status" value="1"/>
</dbReference>
<organism evidence="12 13">
    <name type="scientific">Nasonia vitripennis</name>
    <name type="common">Parasitic wasp</name>
    <dbReference type="NCBI Taxonomy" id="7425"/>
    <lineage>
        <taxon>Eukaryota</taxon>
        <taxon>Metazoa</taxon>
        <taxon>Ecdysozoa</taxon>
        <taxon>Arthropoda</taxon>
        <taxon>Hexapoda</taxon>
        <taxon>Insecta</taxon>
        <taxon>Pterygota</taxon>
        <taxon>Neoptera</taxon>
        <taxon>Endopterygota</taxon>
        <taxon>Hymenoptera</taxon>
        <taxon>Apocrita</taxon>
        <taxon>Proctotrupomorpha</taxon>
        <taxon>Chalcidoidea</taxon>
        <taxon>Pteromalidae</taxon>
        <taxon>Pteromalinae</taxon>
        <taxon>Nasonia</taxon>
    </lineage>
</organism>
<feature type="region of interest" description="Disordered" evidence="9">
    <location>
        <begin position="129"/>
        <end position="245"/>
    </location>
</feature>
<keyword evidence="10" id="KW-0732">Signal</keyword>
<dbReference type="GO" id="GO:0004386">
    <property type="term" value="F:helicase activity"/>
    <property type="evidence" value="ECO:0007669"/>
    <property type="project" value="InterPro"/>
</dbReference>
<dbReference type="InterPro" id="IPR041677">
    <property type="entry name" value="DNA2/NAM7_AAA_11"/>
</dbReference>
<feature type="domain" description="RZ-type" evidence="11">
    <location>
        <begin position="2052"/>
        <end position="2125"/>
    </location>
</feature>
<evidence type="ECO:0000256" key="5">
    <source>
        <dbReference type="ARBA" id="ARBA00022771"/>
    </source>
</evidence>
<dbReference type="Pfam" id="PF13087">
    <property type="entry name" value="AAA_12"/>
    <property type="match status" value="1"/>
</dbReference>
<evidence type="ECO:0000259" key="11">
    <source>
        <dbReference type="PROSITE" id="PS51981"/>
    </source>
</evidence>
<evidence type="ECO:0000256" key="7">
    <source>
        <dbReference type="ARBA" id="ARBA00022859"/>
    </source>
</evidence>
<name>A0A7M7GEI4_NASVI</name>
<dbReference type="Pfam" id="PF20173">
    <property type="entry name" value="ZnF_RZ-type"/>
    <property type="match status" value="1"/>
</dbReference>
<feature type="coiled-coil region" evidence="8">
    <location>
        <begin position="996"/>
        <end position="1023"/>
    </location>
</feature>
<feature type="signal peptide" evidence="10">
    <location>
        <begin position="1"/>
        <end position="22"/>
    </location>
</feature>
<dbReference type="SUPFAM" id="SSF52540">
    <property type="entry name" value="P-loop containing nucleoside triphosphate hydrolases"/>
    <property type="match status" value="1"/>
</dbReference>
<keyword evidence="2" id="KW-0963">Cytoplasm</keyword>
<dbReference type="InterPro" id="IPR057373">
    <property type="entry name" value="ZNFX1"/>
</dbReference>
<comment type="subcellular location">
    <subcellularLocation>
        <location evidence="1">Cytoplasm</location>
    </subcellularLocation>
</comment>
<evidence type="ECO:0000313" key="13">
    <source>
        <dbReference type="Proteomes" id="UP000002358"/>
    </source>
</evidence>
<dbReference type="InterPro" id="IPR027417">
    <property type="entry name" value="P-loop_NTPase"/>
</dbReference>
<sequence>MIILLLLLGIVFVFWHYSEEEADRECAQKVLLCTEDSDKGTIMQRPPNRPPNRPNNGNNRNENLRDPGRNVNLANNYASLQYPNLTDQRLRLPELIGHQNLINYHQLGQQGGINQNNEGQRQRHVGINQNDQGVQRRDGNVNQNNQEQYGRGRHNNPNNQRQQRRDGINNQPYQGQQRRAGINNQPYQRQQRREGNENNNGQHQRREENQNNNGQYQRRESNGSQQNQGQRRQSSYNRSERNNQSSRKYFTFTYLDDLSKKNSDDVTAAIVNHKDEFEKFLNDDIRPDMFVLTLRVLTNICQANFTEMVTSVLSNACSPKFLSSLQNFLNKLPFETVMEKQNNRLYHNDKNKFWSNLAQFFKKLIELMPTKARDELTIVLEKLPKMLPNIEAEQNFKVEESIRNSLMNMSEDLKEEIKRIKIKNKVSEVRPDEQLVEGDPPEDFRLLSVIPTIQDLQNTAPFYRKCRVENAYDSVEHYLDVQFRLLREDFISPLRSGIQEYLHGSQKNRNSDVRVYKKVNLKAPDVKEKNVGIELNFGTIKGINWKRTKRFMYGGLLLLSSDNFRTVLFVTIIDRNDNQLEKGCFLVEPCRGTNITREMYDIDFVMLESKIYFEPYLAVLTALQQMNEDNFPMEPYLVKGDRNSRPPRYLTSNYSTTLKYKNMLLPIAQGQPWPPAQQLGLDESQYQAFRCALTQDFAVIQGPPGTGKTFIALEIVSTLLSNHEHWKRFGPIVVVCLTNHALDQFLEGILIFTDSIVRVGSRSKSEKMKKYTLMERRKIVSTPKHSDARAVMYETKHELETVLSSMKKARLNVQLLETPYAIVPLACLVNYLGEEVLRFSSNEEFVKWLLGEEIVQNLRFKKPVEPAKTVQEQLDDGPGYYDDDENHMDNDLELNYDFKVDDNFDPIFPIESINAKFEKTREDIEEYTRMAAENKDLQFDPTPEWREMCMTLTNQRLRLQQYLAQHPLLGARRDRGRNITNDSNWRTYWQWVLISHQSAMDELAKLEREYHHLNLRLNEVKQYVDLDVLKEHLIVGLTTNGAAKLHLSLRALRAPIVLVEEAAEILEGHVVCSMTKHCQHAILIGDHKQLRPKSSVYKLGKDFNLNISLFERMVKTRGDCTQLAHQHRMRPEFAKLITPSIYDTLYNHESVFNRDNIKGVVKNLFFLHHENHESSHNNEESYANQHECVFLVAFATYLIKQGYNPSEITILCTYTGQLFALMKETGRYTILKQMRVTTVDNYQGEENKIILLSLVRNNGEGNTGFLKEENRVCVALSRARDGMYIMGNMNDLVVKNTIWPKIKKVLEEENAIGNALELRCQIHPQQITQIKDLQDFQKCPEGGCSKKCDLPLSCGHICTSVCHILDREHKEYSCKQPCTIKCPNNHLCPLRCYQGCKPCKVKVRRKLRCGHTMEMLCSTDPETFACTFVIDAILPDCNHAIKKPCYLPIKDAVCTHPCEENRLPCGHVCELKCHVTKDPEHLQYKCYRECPRMYGNCEKNHRCKKLCHEPCGPCPILVEKTRSCRHFYKQFVCSNNVEDIKCERPCTRPRTCGHKCLYKCCEPCLNCQYKVIKRSSCGHDVEVKCCEEASPSKCSKKCTKLLNCGHPCSNRCKDACTTDCQAKVKLRNPGLCGHVLEVPCYLQSTDPKSQELLKYCTASCTEELECKHLCKGTCGACKQGRLHISCAEPCNNILICGHQCEVPCRLECQPCKKKCELKCRHSKCSQKCGMPCTPCKEKCDWGCEHRRCSKQCSEPCNIEPCNEPCKKLLKCGHPCVGFCGDPCPPLCRICNKDDLTELFFGDEDEEDARFVYLEDCNHCIESEGLTKWVTKFSEFVQMKVCPKCKTPIRKCMRLMNQIKSDLRDVMSIKEKNFSHNQKNLETKQLEHIATLRMMSADRFLPEFPSLKEYLSDLWNRGIPVQNQKKQVLNGQEIETFRIVLDIISRIFKILSHVKNRNASVYQYVKQQVNMLVESLPKNWQITRQSIKDTESELLRLNYLVELCKEDYIYSTLINKREFRTTLSKLLSIHRFTNKLEDEVKKEIKSLMHLFSTELKIEREMIVKAMGFKQGHWFKCPNGHFYTIGECGGAMQQSKCFECGAAIGGSQHRLLSDNRLASEIDGATRSAWPGNYP</sequence>
<evidence type="ECO:0000256" key="1">
    <source>
        <dbReference type="ARBA" id="ARBA00004496"/>
    </source>
</evidence>
<keyword evidence="8" id="KW-0175">Coiled coil</keyword>
<keyword evidence="6" id="KW-0862">Zinc</keyword>
<feature type="compositionally biased region" description="Polar residues" evidence="9">
    <location>
        <begin position="168"/>
        <end position="187"/>
    </location>
</feature>
<dbReference type="CDD" id="cd18808">
    <property type="entry name" value="SF1_C_Upf1"/>
    <property type="match status" value="1"/>
</dbReference>
<dbReference type="PANTHER" id="PTHR10887:SF341">
    <property type="entry name" value="NFX1-TYPE ZINC FINGER-CONTAINING PROTEIN 1"/>
    <property type="match status" value="1"/>
</dbReference>
<dbReference type="InterPro" id="IPR047187">
    <property type="entry name" value="SF1_C_Upf1"/>
</dbReference>
<evidence type="ECO:0000313" key="12">
    <source>
        <dbReference type="EnsemblMetazoa" id="XP_003426945"/>
    </source>
</evidence>
<keyword evidence="3" id="KW-0479">Metal-binding</keyword>
<dbReference type="PANTHER" id="PTHR10887">
    <property type="entry name" value="DNA2/NAM7 HELICASE FAMILY"/>
    <property type="match status" value="1"/>
</dbReference>
<keyword evidence="13" id="KW-1185">Reference proteome</keyword>
<dbReference type="Pfam" id="PF13086">
    <property type="entry name" value="AAA_11"/>
    <property type="match status" value="1"/>
</dbReference>
<feature type="region of interest" description="Disordered" evidence="9">
    <location>
        <begin position="38"/>
        <end position="68"/>
    </location>
</feature>
<keyword evidence="7" id="KW-0391">Immunity</keyword>
<dbReference type="FunFam" id="3.40.50.300:FF:000742">
    <property type="entry name" value="NFX1-type zinc finger-containing protein 1"/>
    <property type="match status" value="1"/>
</dbReference>
<evidence type="ECO:0000256" key="10">
    <source>
        <dbReference type="SAM" id="SignalP"/>
    </source>
</evidence>
<evidence type="ECO:0000256" key="6">
    <source>
        <dbReference type="ARBA" id="ARBA00022833"/>
    </source>
</evidence>
<proteinExistence type="predicted"/>
<dbReference type="InterPro" id="IPR041679">
    <property type="entry name" value="DNA2/NAM7-like_C"/>
</dbReference>
<evidence type="ECO:0000256" key="2">
    <source>
        <dbReference type="ARBA" id="ARBA00022490"/>
    </source>
</evidence>
<dbReference type="InterPro" id="IPR000967">
    <property type="entry name" value="Znf_NFX1"/>
</dbReference>
<dbReference type="SMART" id="SM00438">
    <property type="entry name" value="ZnF_NFX"/>
    <property type="match status" value="6"/>
</dbReference>
<dbReference type="SMR" id="A0A7M7GEI4"/>
<accession>A0A7M7GEI4</accession>
<feature type="chain" id="PRO_5029796093" description="RZ-type domain-containing protein" evidence="10">
    <location>
        <begin position="23"/>
        <end position="2132"/>
    </location>
</feature>
<dbReference type="InterPro" id="IPR046439">
    <property type="entry name" value="ZF_RZ_dom"/>
</dbReference>
<dbReference type="EnsemblMetazoa" id="XM_003426897">
    <property type="protein sequence ID" value="XP_003426945"/>
    <property type="gene ID" value="LOC100117034"/>
</dbReference>
<evidence type="ECO:0000256" key="4">
    <source>
        <dbReference type="ARBA" id="ARBA00022737"/>
    </source>
</evidence>
<dbReference type="Proteomes" id="UP000002358">
    <property type="component" value="Chromosome 4"/>
</dbReference>
<protein>
    <recommendedName>
        <fullName evidence="11">RZ-type domain-containing protein</fullName>
    </recommendedName>
</protein>
<dbReference type="GO" id="GO:0005737">
    <property type="term" value="C:cytoplasm"/>
    <property type="evidence" value="ECO:0007669"/>
    <property type="project" value="UniProtKB-SubCell"/>
</dbReference>
<dbReference type="GO" id="GO:0002376">
    <property type="term" value="P:immune system process"/>
    <property type="evidence" value="ECO:0007669"/>
    <property type="project" value="UniProtKB-KW"/>
</dbReference>
<dbReference type="OrthoDB" id="2423195at2759"/>
<dbReference type="GO" id="GO:0031048">
    <property type="term" value="P:regulatory ncRNA-mediated heterochromatin formation"/>
    <property type="evidence" value="ECO:0007669"/>
    <property type="project" value="TreeGrafter"/>
</dbReference>
<evidence type="ECO:0000256" key="9">
    <source>
        <dbReference type="SAM" id="MobiDB-lite"/>
    </source>
</evidence>
<dbReference type="GO" id="GO:0031380">
    <property type="term" value="C:nuclear RNA-directed RNA polymerase complex"/>
    <property type="evidence" value="ECO:0007669"/>
    <property type="project" value="TreeGrafter"/>
</dbReference>
<dbReference type="PROSITE" id="PS51981">
    <property type="entry name" value="ZF_RZ"/>
    <property type="match status" value="1"/>
</dbReference>
<feature type="compositionally biased region" description="Low complexity" evidence="9">
    <location>
        <begin position="210"/>
        <end position="237"/>
    </location>
</feature>
<evidence type="ECO:0000256" key="3">
    <source>
        <dbReference type="ARBA" id="ARBA00022723"/>
    </source>
</evidence>
<evidence type="ECO:0000256" key="8">
    <source>
        <dbReference type="SAM" id="Coils"/>
    </source>
</evidence>
<feature type="coiled-coil region" evidence="8">
    <location>
        <begin position="403"/>
        <end position="430"/>
    </location>
</feature>
<dbReference type="GO" id="GO:0008270">
    <property type="term" value="F:zinc ion binding"/>
    <property type="evidence" value="ECO:0007669"/>
    <property type="project" value="UniProtKB-KW"/>
</dbReference>
<dbReference type="Pfam" id="PF25396">
    <property type="entry name" value="ZNFX1"/>
    <property type="match status" value="1"/>
</dbReference>
<dbReference type="InterPro" id="IPR045055">
    <property type="entry name" value="DNA2/NAM7-like"/>
</dbReference>
<keyword evidence="5" id="KW-0863">Zinc-finger</keyword>
<gene>
    <name evidence="12" type="primary">100117034</name>
</gene>
<reference evidence="12" key="1">
    <citation type="submission" date="2021-01" db="UniProtKB">
        <authorList>
            <consortium name="EnsemblMetazoa"/>
        </authorList>
    </citation>
    <scope>IDENTIFICATION</scope>
</reference>
<dbReference type="Gene3D" id="3.40.50.300">
    <property type="entry name" value="P-loop containing nucleotide triphosphate hydrolases"/>
    <property type="match status" value="3"/>
</dbReference>
<keyword evidence="4" id="KW-0677">Repeat</keyword>
<dbReference type="InParanoid" id="A0A7M7GEI4"/>